<evidence type="ECO:0000256" key="2">
    <source>
        <dbReference type="SAM" id="Phobius"/>
    </source>
</evidence>
<keyword evidence="2" id="KW-0472">Membrane</keyword>
<dbReference type="Proteomes" id="UP001524435">
    <property type="component" value="Unassembled WGS sequence"/>
</dbReference>
<evidence type="ECO:0000313" key="5">
    <source>
        <dbReference type="Proteomes" id="UP001524435"/>
    </source>
</evidence>
<keyword evidence="4" id="KW-0808">Transferase</keyword>
<keyword evidence="5" id="KW-1185">Reference proteome</keyword>
<organism evidence="4 5">
    <name type="scientific">Massilicoli timonensis</name>
    <dbReference type="NCBI Taxonomy" id="2015901"/>
    <lineage>
        <taxon>Bacteria</taxon>
        <taxon>Bacillati</taxon>
        <taxon>Bacillota</taxon>
        <taxon>Erysipelotrichia</taxon>
        <taxon>Erysipelotrichales</taxon>
        <taxon>Erysipelotrichaceae</taxon>
        <taxon>Massilicoli</taxon>
    </lineage>
</organism>
<feature type="transmembrane region" description="Helical" evidence="2">
    <location>
        <begin position="37"/>
        <end position="61"/>
    </location>
</feature>
<reference evidence="4 5" key="1">
    <citation type="submission" date="2022-06" db="EMBL/GenBank/DDBJ databases">
        <title>Isolation of gut microbiota from human fecal samples.</title>
        <authorList>
            <person name="Pamer E.G."/>
            <person name="Barat B."/>
            <person name="Waligurski E."/>
            <person name="Medina S."/>
            <person name="Paddock L."/>
            <person name="Mostad J."/>
        </authorList>
    </citation>
    <scope>NUCLEOTIDE SEQUENCE [LARGE SCALE GENOMIC DNA]</scope>
    <source>
        <strain evidence="4 5">DFI.6.1</strain>
    </source>
</reference>
<comment type="similarity">
    <text evidence="1">Belongs to the bacterial sugar transferase family.</text>
</comment>
<evidence type="ECO:0000259" key="3">
    <source>
        <dbReference type="Pfam" id="PF02397"/>
    </source>
</evidence>
<dbReference type="PANTHER" id="PTHR30576:SF0">
    <property type="entry name" value="UNDECAPRENYL-PHOSPHATE N-ACETYLGALACTOSAMINYL 1-PHOSPHATE TRANSFERASE-RELATED"/>
    <property type="match status" value="1"/>
</dbReference>
<dbReference type="RefSeq" id="WP_256198342.1">
    <property type="nucleotide sequence ID" value="NZ_CANTYB010000027.1"/>
</dbReference>
<comment type="caution">
    <text evidence="4">The sequence shown here is derived from an EMBL/GenBank/DDBJ whole genome shotgun (WGS) entry which is preliminary data.</text>
</comment>
<name>A0ABT1SN55_9FIRM</name>
<proteinExistence type="inferred from homology"/>
<accession>A0ABT1SN55</accession>
<dbReference type="GO" id="GO:0016740">
    <property type="term" value="F:transferase activity"/>
    <property type="evidence" value="ECO:0007669"/>
    <property type="project" value="UniProtKB-KW"/>
</dbReference>
<keyword evidence="2" id="KW-1133">Transmembrane helix</keyword>
<sequence length="228" mass="26576">MLLKKWDDLPVFMKNDEVRKYYDVLSKKRVHLWLKRLFDIAASFILLILLSPVFLVLAIWIKMDSRGSVFYRQERVTQYGKTFRIFKFRTMVTNADQIGALITGQNDTRITRVGAKIRKSRLDEIPQLLNILRGEMSFVGTRPEVQKYVDCYSDEMKATLLMPAGVTSLASIKYKDEDTLLEAGSMKGKTIDEIYTKEILPQKMKYNLEYLREFCFVKDLSLCVKTVV</sequence>
<evidence type="ECO:0000313" key="4">
    <source>
        <dbReference type="EMBL" id="MCQ5122667.1"/>
    </source>
</evidence>
<keyword evidence="2" id="KW-0812">Transmembrane</keyword>
<dbReference type="Pfam" id="PF02397">
    <property type="entry name" value="Bac_transf"/>
    <property type="match status" value="1"/>
</dbReference>
<dbReference type="PANTHER" id="PTHR30576">
    <property type="entry name" value="COLANIC BIOSYNTHESIS UDP-GLUCOSE LIPID CARRIER TRANSFERASE"/>
    <property type="match status" value="1"/>
</dbReference>
<protein>
    <submittedName>
        <fullName evidence="4">Sugar transferase</fullName>
    </submittedName>
</protein>
<evidence type="ECO:0000256" key="1">
    <source>
        <dbReference type="ARBA" id="ARBA00006464"/>
    </source>
</evidence>
<dbReference type="EMBL" id="JANGCH010000023">
    <property type="protein sequence ID" value="MCQ5122667.1"/>
    <property type="molecule type" value="Genomic_DNA"/>
</dbReference>
<gene>
    <name evidence="4" type="ORF">NE663_10440</name>
</gene>
<dbReference type="InterPro" id="IPR003362">
    <property type="entry name" value="Bact_transf"/>
</dbReference>
<feature type="domain" description="Bacterial sugar transferase" evidence="3">
    <location>
        <begin position="35"/>
        <end position="227"/>
    </location>
</feature>